<keyword evidence="7" id="KW-0325">Glycoprotein</keyword>
<protein>
    <recommendedName>
        <fullName evidence="14">Choice-of-anchor D domain-containing protein</fullName>
    </recommendedName>
</protein>
<feature type="domain" description="HYDIN/VesB/CFA65-like Ig-like" evidence="11">
    <location>
        <begin position="977"/>
        <end position="1061"/>
    </location>
</feature>
<keyword evidence="6" id="KW-0969">Cilium</keyword>
<gene>
    <name evidence="12" type="ORF">Hsar01_03770</name>
</gene>
<dbReference type="InterPro" id="IPR013519">
    <property type="entry name" value="Int_alpha_beta-p"/>
</dbReference>
<organism evidence="12 13">
    <name type="scientific">Haloferula sargassicola</name>
    <dbReference type="NCBI Taxonomy" id="490096"/>
    <lineage>
        <taxon>Bacteria</taxon>
        <taxon>Pseudomonadati</taxon>
        <taxon>Verrucomicrobiota</taxon>
        <taxon>Verrucomicrobiia</taxon>
        <taxon>Verrucomicrobiales</taxon>
        <taxon>Verrucomicrobiaceae</taxon>
        <taxon>Haloferula</taxon>
    </lineage>
</organism>
<evidence type="ECO:0000313" key="12">
    <source>
        <dbReference type="EMBL" id="GAA5484526.1"/>
    </source>
</evidence>
<dbReference type="InterPro" id="IPR028994">
    <property type="entry name" value="Integrin_alpha_N"/>
</dbReference>
<dbReference type="InterPro" id="IPR013517">
    <property type="entry name" value="FG-GAP"/>
</dbReference>
<dbReference type="Pfam" id="PF14312">
    <property type="entry name" value="FG-GAP_2"/>
    <property type="match status" value="12"/>
</dbReference>
<evidence type="ECO:0008006" key="14">
    <source>
        <dbReference type="Google" id="ProtNLM"/>
    </source>
</evidence>
<keyword evidence="13" id="KW-1185">Reference proteome</keyword>
<reference evidence="12 13" key="1">
    <citation type="submission" date="2024-02" db="EMBL/GenBank/DDBJ databases">
        <title>Haloferula sargassicola NBRC 104335.</title>
        <authorList>
            <person name="Ichikawa N."/>
            <person name="Katano-Makiyama Y."/>
            <person name="Hidaka K."/>
        </authorList>
    </citation>
    <scope>NUCLEOTIDE SEQUENCE [LARGE SCALE GENOMIC DNA]</scope>
    <source>
        <strain evidence="12 13">NBRC 104335</strain>
    </source>
</reference>
<keyword evidence="4" id="KW-0732">Signal</keyword>
<evidence type="ECO:0000256" key="4">
    <source>
        <dbReference type="ARBA" id="ARBA00022729"/>
    </source>
</evidence>
<proteinExistence type="predicted"/>
<dbReference type="PROSITE" id="PS51470">
    <property type="entry name" value="FG_GAP"/>
    <property type="match status" value="1"/>
</dbReference>
<feature type="domain" description="HYDIN/VesB/CFA65-like Ig-like" evidence="11">
    <location>
        <begin position="618"/>
        <end position="708"/>
    </location>
</feature>
<comment type="subcellular location">
    <subcellularLocation>
        <location evidence="1">Cell projection</location>
        <location evidence="1">Cilium</location>
    </subcellularLocation>
    <subcellularLocation>
        <location evidence="2">Cytoplasm</location>
    </subcellularLocation>
</comment>
<dbReference type="SMART" id="SM00191">
    <property type="entry name" value="Int_alpha"/>
    <property type="match status" value="7"/>
</dbReference>
<dbReference type="RefSeq" id="WP_353568637.1">
    <property type="nucleotide sequence ID" value="NZ_BAABRI010000027.1"/>
</dbReference>
<dbReference type="PROSITE" id="PS50194">
    <property type="entry name" value="FILAMIN_REPEAT"/>
    <property type="match status" value="10"/>
</dbReference>
<dbReference type="Pfam" id="PF22544">
    <property type="entry name" value="HYDIN_VesB_CFA65-like_Ig"/>
    <property type="match status" value="3"/>
</dbReference>
<dbReference type="EMBL" id="BAABRI010000027">
    <property type="protein sequence ID" value="GAA5484526.1"/>
    <property type="molecule type" value="Genomic_DNA"/>
</dbReference>
<evidence type="ECO:0000256" key="1">
    <source>
        <dbReference type="ARBA" id="ARBA00004138"/>
    </source>
</evidence>
<name>A0ABP9USL2_9BACT</name>
<evidence type="ECO:0000256" key="6">
    <source>
        <dbReference type="ARBA" id="ARBA00023069"/>
    </source>
</evidence>
<evidence type="ECO:0000256" key="3">
    <source>
        <dbReference type="ARBA" id="ARBA00022490"/>
    </source>
</evidence>
<dbReference type="NCBIfam" id="NF012200">
    <property type="entry name" value="choice_anch_D"/>
    <property type="match status" value="32"/>
</dbReference>
<dbReference type="Gene3D" id="2.130.10.130">
    <property type="entry name" value="Integrin alpha, N-terminal"/>
    <property type="match status" value="4"/>
</dbReference>
<dbReference type="InterPro" id="IPR032675">
    <property type="entry name" value="LRR_dom_sf"/>
</dbReference>
<keyword evidence="8" id="KW-0966">Cell projection</keyword>
<keyword evidence="5" id="KW-0677">Repeat</keyword>
<dbReference type="PANTHER" id="PTHR36220:SF1">
    <property type="entry name" value="GAMMA TUBULIN COMPLEX COMPONENT C-TERMINAL DOMAIN-CONTAINING PROTEIN"/>
    <property type="match status" value="1"/>
</dbReference>
<dbReference type="Gene3D" id="2.60.40.10">
    <property type="entry name" value="Immunoglobulins"/>
    <property type="match status" value="32"/>
</dbReference>
<evidence type="ECO:0000256" key="9">
    <source>
        <dbReference type="SAM" id="MobiDB-lite"/>
    </source>
</evidence>
<comment type="caution">
    <text evidence="12">The sequence shown here is derived from an EMBL/GenBank/DDBJ whole genome shotgun (WGS) entry which is preliminary data.</text>
</comment>
<dbReference type="PANTHER" id="PTHR36220">
    <property type="entry name" value="UNNAMED PRODUCT"/>
    <property type="match status" value="1"/>
</dbReference>
<dbReference type="InterPro" id="IPR031549">
    <property type="entry name" value="ASH"/>
</dbReference>
<evidence type="ECO:0000256" key="7">
    <source>
        <dbReference type="ARBA" id="ARBA00023180"/>
    </source>
</evidence>
<keyword evidence="3" id="KW-0963">Cytoplasm</keyword>
<dbReference type="Proteomes" id="UP001476282">
    <property type="component" value="Unassembled WGS sequence"/>
</dbReference>
<dbReference type="Gene3D" id="3.80.10.10">
    <property type="entry name" value="Ribonuclease Inhibitor"/>
    <property type="match status" value="1"/>
</dbReference>
<accession>A0ABP9USL2</accession>
<feature type="region of interest" description="Disordered" evidence="9">
    <location>
        <begin position="4750"/>
        <end position="4779"/>
    </location>
</feature>
<sequence length="5094" mass="514004">MHLQADVVRESYVKSVSPGANDSFGYSVAVSGDSAIVGAYLEASAFLDPADDSAFNAGAAYIYLRDAGGAWSSQAYLKPNHVDADDRFGCSVAISGDLAVVGAYLEDSASRSIDGDETSNAAESSGAAYVFVRDGGGNWSQEAYLKASNGEAGDMFGWSVAISGNKVLVGAPLESGGSSGVGGDDSDNSLPQAGAAYLFERDSAGNWSQVAYLKASNPGEGDRFGSAVAIDSTLAAVGANSEDGTSAGVNPDGTLNGKTDSGAVYVFHESMPGTWTADAYLKASNPDAGDWFGYSVSISGTGLIVGAPLESSWSTGINGDETNNSVGASGAAYLFERDSGGTWSQHTYLKASNAAGNDQFGISVSLSGNLAIVGAHFEDGNSTVVDGDETNNDKINAGAAYSFLRLTDGTWLQQSYLKSADNSANSTFGDNFGISVAVSDGIGIVGAWREDSAAAGVNGNPADNSLTDAGAAYTFSLPTELVAPEVAVTVSPDDEPVEHYGYVDLGTTRAGGNTASRVFTITNAGNATLADLNISLSPSSSNQFNLDTSGLPTVLAPGDSADFEVQFYSTSTGSFSGEILIASNDPVADPFYIAVYAQSGEPAISVTNSTGDSLSSGFSRLDFGPQPAGGTSAAETLTVHNDGNVTLTFWGVFLNGANPDDFTIDLDGFPATLEPGGSAGLPIRFQPSATGSSQADLLITSDAGFGGSWFQIGLQGTGTSVEIDVASPPGVSLPSGTSTVDFGDAYLGAPPTNRMFTVESQGGAPLTGVQVEISGANATEFTIMAPGAPDTIEPGGSADFYVSFSPNTVGTHSATLEIVSNDPDESPYQIALTASTINPELEVHDISGMTVENGAFLDFGEARVGSVQFPGEPVTKDFTITNPGTSELILLNADLGTLGPGYSIQKPVLPHAIAPGGSAVISITFSPSATGIQHGSLTLATNDLDENPWVVQFDGVGVAPLLVLRDPTGQDLPEFGSYDFGEISVGSPSAAKTFTVSNEGTTGLTIDLLTLAENDDFVLVTNSLPAVLPPGQSGAFSIRFVPQDGGVRSSSFSLTTDDNSRPLFTAFLTGTGAAPEIDVQSPPGTSLGSGGPAVDFGSLPAGSASFTEISFVVENVGLEPLSRLTASVAGTDPGDFAADATGLPSILAPGASAIVRVRFSPAAAGLRTAELRVASNDADENPFVIALAGTGDAPRISVSVPPGPPLESGATVVDFGQGLVDTANPPMSFVVTNDGTAALSGLTVGVEGPDADNFVVSPPAATSLAAGENTSFEVSLTTTATGVRTATLRITAAEASAPPFLIPLTGVGVAPDLEVSTTADGVLTPGISVVDFGPVPLETTGGPVVFTVKNPGSHPLEALELSLTGPGDHQLNNLGFPATLGPGAEASFSIIFTPSTAGSRQSVLHVISSVADKSPFDVVLIGTGAVPEISLSEAAGPALETNSTISFGSVRTGQSSAADGFTVTNTGDAPLEAVSVQLSGAHAGDFILEATGVPATIAPGASSGFGVSFSPSATGPRAATLEIFSSDADENPFVLQLTGNGVAPEIRVTDSDGQEVAFEGPGLDFGGVNLGAPTSLAVTVHNDGSMDLSGLSVSLTGPDTAEMFLEETGFPVVLAPGASAEIVITFAPVSEGSKSVVLHITSDDDDESPFAIPISAAGLSPEIEIFTEEGFLTSGGAPTDLGDAVVGMAGAPLRFTVTNAGTGILSALSIQTTGSHPADFSVSSDAWSQALAPGETNTFDLTFVPTSAGTRDAVIRVTSNDADENPFLIEVTAEGLAPDIAITLAPDIDLASEGPALSFGELRPGSPAVAKSFLIANIGTSPLHGVSLAMVGGEAGDFPLEASWVPATIAPGDSHPFTISFLPSAGGSRTAELIVTSDDPDESPFLVRVAGVGVEPEIGVLEDGAGELQNGANLLGFGAVLLGNQGETKSFVVTNTGSATLSGLGCEMKGAAAGDYLLETSALPPSLEPGMSAGFDVTFLPAALGERQAELWILSDDSDENPFVVTLVGSAISPEIEVESPSGTALVSSQSGIDLGGIPLGISSAPRTVVVRNAGTAPLTHLVASIAGPDAADFQLDLASFQETLLPGNSAAIGVVFTPSVATGRSATLSIASNDADENPFVVSLAGSGQAPEVAVSESGSDLVSGTARLDFGAARTGTVGGTRTLTVSNTGGYPLANLSVAVVGEHAGDFLLNASDLPATLAPGASANITMSFTPTAPGIRSATLNIANDDADENPFVIALTGEGTAPVIAVQSTTAGNLVFGAATIDLGGTAVGSMSTGETITVTNAGTAPLEILAASLSGGQADEFALDLGSFQVDLAPGASTTIGIAFSPAAIGTRLATLSLSSDDGVRSPFIIGFTGRGEAPEIAVARDSGANLLNGVSDVSFQGSLVGETGSTETFTVTNIGNVPLQNLAVMLEGEAPGDFILDAASFPPSLPAGDFAGFSVTFLPQAAGARRAELHIASNDSDENPFVLVLAGTGLAPEIALETGTGEALESGGPSVPFGGVPLGFSSSPRTVVIRNVGSAPLLGISAEVLGADAVDFVADTSALPGSLAPGESTSLALTFSPTLAASRSATLSVSSNDSDENPFLVPLTGSGQAPEVSVSESGVDLESGTASLDFGKIRSGTEGTGFALIISNTGEYPLGNLSVSVVGDHAADYPYEDSGLPATLEPGGSASVVVGFAPTAAGMSTAELHIASDDADENPFVIALTGEGTAPVIGVHSATAGDLAFGAAAIDLGAVRVGASSAGETITLTNTGTAPLAVGTPTLAGANVGEFSLDSSSQATSLVPGASTSLVVTASPHAIGNRLATVEIPSDDVDQSPFIIALSVLGAAPEIAVTHDPATALFSGASGVMFQGVLVGEPGSTESFTVTNTGNVPLENIAASVTGEMAADFTLGGTPLPASLAPEESATFTVSFGPGAAGMRQAELRIASDDADENPFVVSLSGEGLAPEIAVESPAGTGLVSPVSDFQLGGIPLGFSSSPRTIVIRNDGTAPLAGISATLGGMDAADFSLDVTGLAASLAPGASSSFTVTFTPTVAAARTATLDISSNDSDENPFAISLTGSGQAPEIVVFESGSDLVSGTALLDFGPVRSGTAGGTMMLTVANTGAHPLANLSAAIVGANAGDFPAGTAALPTTLAPGASADIAVTFYPSAAGPRAAVLEIASDDADENPFTIALNGEGTAPVIAVSLDGGGGLEFGNASLDFGPVRVDAAGLSLDLTLSNTGTAPLLDLAAQFGGTHAGDFQLSPATLPASLAPGASTALTVTFLPTSSGARSASLALTSDDVDRNPFVIALGGTGEDPEIAITLSGTSDLRSGSTITPFAPTLVGETVPPVTFTVHNEGNVVLSGLSLALSGIGAGNLTIGGDPFPTSIDPGGSADFTLAFTATTVGGLGATLTVTSDDRDENPFAIGFVLVGVAPEITVLPEFGAPFESGVSTVNFGSIALGGSSFPHAIIIRNDGTASLDGISASLEGSAADDFSLQTPTLEASLAPGATTAFTVTCAPSVTGVRSAVLRITSDDDDENPFLLDLHATGIAPEIQVSYDGAELVLGNAVLDFGSKRLAADGVERSISISNIGSDVLGGLSVSIDGAPDFAVSASPPTTIAPGGSTGFTVSFASQAEGLREAVLRIESNDADESPFLIALRGIGIAPHIALSGPSGEALEYGAATVDFGAQPVGGPFHELSITVTNTGTETLRNLDASVSAGDFSPAGAFPASLEPGASAPLTLRFSAGATGPRSAILSITSDDDARSPFFVVLNGRGQAPEIAIEQEGSGLVSGDSVAFGDAQVGGTGATISLTLRNEGSLPLEGIALWLTGSQASDFSFGDTILPSTVPVGESLDFEVTFHPSAIGDRSAQLRIASNDGDENPFVLDLRGAGVAPEIRISGPSGELAAGASHVDFGMAIIEGTTIVRSFQVTNEGTAPLRDLGVVIGVGSDAGFSVNDAGLPASLAPGLTGSFEVRYSATAEGEFTGTVAVSSNDADEHPFTFTVSAVGRYPVNVEQVAYLKALNADSGDNFGYSVAISDDTLVVGAPFEDGSGTDPESNSGSNSGAVYVFERTQADGWQQTHYLKASGPVPSPSFGYSVAIDGETLVVGTPYDSDVVSSSGGAYVFRRNDSGQWTQAARLKAPNPQSGAFFGCSVAVSSETIAVGAERQSILTTQTSGTSGGLSQPSPNPLDFPPSGGAVFIYTPDAVGGLAQTAIATAKFPDSGDYFGHSISLSDGILVVGAHGEDGLPTGNGADNGDGNSGAAYVFERNAFGGWPQSAYLKGDSQSGSFGYSVAVDGDRIVVGDVDNNRNIGAAHMFQRSSGGWEKETKLIGAKVSPYDQFGCSVGISGETVVVGARTDNRAPLPPYDVPSGYDGSGAGYVFSLTTTGEWVEDAYVKASNANRYDYFGFSVAISAEMIAFGSIYEDGGRFVDNNSLSESGAAYIFNRRARPKDPEIEVSGPEGILVSGSATIDFGLAPAGSVGGRQYVTISNNGEAVLRDLAISILGGNAADFPLQTFGYPDRLEPGAVTSVAIGFQPSAQGSRNAELHITSSDAARGDFVVALTGTSAPPDTTPRPDIALELADGTLLSSLSSSVAFGYAAEGGSATRSFVLRNNGTLPLQGLALSFTGGSTEFSLAGATLPTQLDPGTSASFDIAFSPTTTGPRSVVLSIASNDADENPYQVVLRGEMEVVFADPNLEAAIRATLNLSSGPIPAATMETLIELDLSNLGLTNLDGLEYAINLKVLNLSGNNFPNPSPSPSAKLRRSPKGPTGPGDTDKESVWDLIERLGPFSGLYIDFLRPSGGEPPSYLTVLPVIRTDGTTMLVMVDSQNPPVLNVSRLGIDTTEPDNLNSLATLGNAGVIVETGFENLPPAAAPVATVTNARARQVTLDGSASADIDGFVVSWEWDWDGGGNAEGEVIAVQLPALVTNVLLTVTDETGTATTRMFTVDVVDAYLAQKGVPLEHRGYSEDYNQNGLPNLLDFAYGFDPARKGERPLLVQSIVIGGQEVIQKTGDGDVDPSDHFALWTVLQPEDSAGVSIRVDAAADLSFSDKVDLRQVEDESVSGGMRQVSYLSRLPIRLQPRLFVRVTGNSGE</sequence>
<dbReference type="InterPro" id="IPR053879">
    <property type="entry name" value="HYDIN_VesB_CFA65-like_Ig"/>
</dbReference>
<dbReference type="InterPro" id="IPR013783">
    <property type="entry name" value="Ig-like_fold"/>
</dbReference>
<dbReference type="InterPro" id="IPR035986">
    <property type="entry name" value="PKD_dom_sf"/>
</dbReference>
<evidence type="ECO:0000259" key="11">
    <source>
        <dbReference type="Pfam" id="PF22544"/>
    </source>
</evidence>
<evidence type="ECO:0000313" key="13">
    <source>
        <dbReference type="Proteomes" id="UP001476282"/>
    </source>
</evidence>
<evidence type="ECO:0000256" key="5">
    <source>
        <dbReference type="ARBA" id="ARBA00022737"/>
    </source>
</evidence>
<dbReference type="Pfam" id="PF15780">
    <property type="entry name" value="ASH"/>
    <property type="match status" value="1"/>
</dbReference>
<feature type="domain" description="Abnormal spindle-like microcephaly-associated protein ASH" evidence="10">
    <location>
        <begin position="1561"/>
        <end position="1644"/>
    </location>
</feature>
<evidence type="ECO:0000259" key="10">
    <source>
        <dbReference type="Pfam" id="PF15780"/>
    </source>
</evidence>
<dbReference type="SUPFAM" id="SSF49299">
    <property type="entry name" value="PKD domain"/>
    <property type="match status" value="1"/>
</dbReference>
<evidence type="ECO:0000256" key="2">
    <source>
        <dbReference type="ARBA" id="ARBA00004496"/>
    </source>
</evidence>
<evidence type="ECO:0000256" key="8">
    <source>
        <dbReference type="ARBA" id="ARBA00023273"/>
    </source>
</evidence>
<dbReference type="SUPFAM" id="SSF69318">
    <property type="entry name" value="Integrin alpha N-terminal domain"/>
    <property type="match status" value="2"/>
</dbReference>
<dbReference type="InterPro" id="IPR017868">
    <property type="entry name" value="Filamin/ABP280_repeat-like"/>
</dbReference>
<feature type="domain" description="HYDIN/VesB/CFA65-like Ig-like" evidence="11">
    <location>
        <begin position="502"/>
        <end position="597"/>
    </location>
</feature>